<evidence type="ECO:0000259" key="4">
    <source>
        <dbReference type="Pfam" id="PF22989"/>
    </source>
</evidence>
<name>A0A9N9TPA3_PHYSR</name>
<dbReference type="InterPro" id="IPR054503">
    <property type="entry name" value="KDM3AB_Tudor"/>
</dbReference>
<dbReference type="OrthoDB" id="1667110at2759"/>
<evidence type="ECO:0000313" key="5">
    <source>
        <dbReference type="EMBL" id="CAG9857719.1"/>
    </source>
</evidence>
<keyword evidence="6" id="KW-1185">Reference proteome</keyword>
<gene>
    <name evidence="5" type="ORF">PHYEVI_LOCUS4120</name>
</gene>
<organism evidence="5 6">
    <name type="scientific">Phyllotreta striolata</name>
    <name type="common">Striped flea beetle</name>
    <name type="synonym">Crioceris striolata</name>
    <dbReference type="NCBI Taxonomy" id="444603"/>
    <lineage>
        <taxon>Eukaryota</taxon>
        <taxon>Metazoa</taxon>
        <taxon>Ecdysozoa</taxon>
        <taxon>Arthropoda</taxon>
        <taxon>Hexapoda</taxon>
        <taxon>Insecta</taxon>
        <taxon>Pterygota</taxon>
        <taxon>Neoptera</taxon>
        <taxon>Endopterygota</taxon>
        <taxon>Coleoptera</taxon>
        <taxon>Polyphaga</taxon>
        <taxon>Cucujiformia</taxon>
        <taxon>Chrysomeloidea</taxon>
        <taxon>Chrysomelidae</taxon>
        <taxon>Galerucinae</taxon>
        <taxon>Alticini</taxon>
        <taxon>Phyllotreta</taxon>
    </lineage>
</organism>
<dbReference type="InterPro" id="IPR054504">
    <property type="entry name" value="PWWP_KDM3B"/>
</dbReference>
<accession>A0A9N9TPA3</accession>
<evidence type="ECO:0000313" key="6">
    <source>
        <dbReference type="Proteomes" id="UP001153712"/>
    </source>
</evidence>
<dbReference type="Pfam" id="PF22988">
    <property type="entry name" value="PWWP_KDM3B"/>
    <property type="match status" value="1"/>
</dbReference>
<evidence type="ECO:0000256" key="1">
    <source>
        <dbReference type="SAM" id="MobiDB-lite"/>
    </source>
</evidence>
<dbReference type="Pfam" id="PF22989">
    <property type="entry name" value="DUF7030"/>
    <property type="match status" value="1"/>
</dbReference>
<evidence type="ECO:0000259" key="2">
    <source>
        <dbReference type="Pfam" id="PF22987"/>
    </source>
</evidence>
<feature type="compositionally biased region" description="Polar residues" evidence="1">
    <location>
        <begin position="252"/>
        <end position="262"/>
    </location>
</feature>
<dbReference type="Pfam" id="PF22987">
    <property type="entry name" value="Tudor_KDM3B"/>
    <property type="match status" value="1"/>
</dbReference>
<feature type="domain" description="Lysine-specific demethylase 3A/B tudor" evidence="2">
    <location>
        <begin position="185"/>
        <end position="222"/>
    </location>
</feature>
<evidence type="ECO:0000259" key="3">
    <source>
        <dbReference type="Pfam" id="PF22988"/>
    </source>
</evidence>
<feature type="domain" description="Lysine-specific demethylase 3B PWWP" evidence="3">
    <location>
        <begin position="89"/>
        <end position="183"/>
    </location>
</feature>
<dbReference type="AlphaFoldDB" id="A0A9N9TPA3"/>
<dbReference type="Proteomes" id="UP001153712">
    <property type="component" value="Chromosome 14"/>
</dbReference>
<proteinExistence type="predicted"/>
<dbReference type="InterPro" id="IPR054294">
    <property type="entry name" value="DUF7030"/>
</dbReference>
<feature type="region of interest" description="Disordered" evidence="1">
    <location>
        <begin position="237"/>
        <end position="262"/>
    </location>
</feature>
<dbReference type="EMBL" id="OU900107">
    <property type="protein sequence ID" value="CAG9857719.1"/>
    <property type="molecule type" value="Genomic_DNA"/>
</dbReference>
<reference evidence="5" key="1">
    <citation type="submission" date="2022-01" db="EMBL/GenBank/DDBJ databases">
        <authorList>
            <person name="King R."/>
        </authorList>
    </citation>
    <scope>NUCLEOTIDE SEQUENCE</scope>
</reference>
<feature type="domain" description="DUF7030" evidence="4">
    <location>
        <begin position="8"/>
        <end position="76"/>
    </location>
</feature>
<evidence type="ECO:0008006" key="7">
    <source>
        <dbReference type="Google" id="ProtNLM"/>
    </source>
</evidence>
<sequence>MAYKYREEIVGKRFLSLSGGGGGGGGGGDEGTATGRIGDWGWRSGVVRAATHRDVADCDLQVLVEYDDSEWQRREWLSVHQKDGLFRLFMVERGLVWARREDPFSTARETVLWPALTFSSLVSKLDLPGDLQPVEFLVDRTLAFEDYARLKPYQKWDAALPGLRAYPEVEAAVKRWTELQDGQSILLTTPSVLLGYRVEVYRAEGTTQWYTAVIIGYNEATRNRFVRGSPSGIDSRRYGCRTTGITPDTPDKGNNNHPSLLS</sequence>
<protein>
    <recommendedName>
        <fullName evidence="7">JmjC domain-containing histone demethylation protein 2C</fullName>
    </recommendedName>
</protein>